<evidence type="ECO:0000313" key="2">
    <source>
        <dbReference type="Proteomes" id="UP001519460"/>
    </source>
</evidence>
<proteinExistence type="predicted"/>
<sequence length="98" mass="10886">MPKLSSCDFDWGLRLSAATSCHSSAGQYWAFVAGIGCRNKYCGLAQPFRAIHEAFRCGVEVFQQTLKALKTRYISLVCMRKYYSLSRGCVLAAAADYV</sequence>
<accession>A0ABD0J1I7</accession>
<evidence type="ECO:0000313" key="1">
    <source>
        <dbReference type="EMBL" id="KAK7447326.1"/>
    </source>
</evidence>
<comment type="caution">
    <text evidence="1">The sequence shown here is derived from an EMBL/GenBank/DDBJ whole genome shotgun (WGS) entry which is preliminary data.</text>
</comment>
<reference evidence="1 2" key="1">
    <citation type="journal article" date="2023" name="Sci. Data">
        <title>Genome assembly of the Korean intertidal mud-creeper Batillaria attramentaria.</title>
        <authorList>
            <person name="Patra A.K."/>
            <person name="Ho P.T."/>
            <person name="Jun S."/>
            <person name="Lee S.J."/>
            <person name="Kim Y."/>
            <person name="Won Y.J."/>
        </authorList>
    </citation>
    <scope>NUCLEOTIDE SEQUENCE [LARGE SCALE GENOMIC DNA]</scope>
    <source>
        <strain evidence="1">Wonlab-2016</strain>
    </source>
</reference>
<protein>
    <submittedName>
        <fullName evidence="1">Uncharacterized protein</fullName>
    </submittedName>
</protein>
<keyword evidence="2" id="KW-1185">Reference proteome</keyword>
<name>A0ABD0J1I7_9CAEN</name>
<dbReference type="Proteomes" id="UP001519460">
    <property type="component" value="Unassembled WGS sequence"/>
</dbReference>
<organism evidence="1 2">
    <name type="scientific">Batillaria attramentaria</name>
    <dbReference type="NCBI Taxonomy" id="370345"/>
    <lineage>
        <taxon>Eukaryota</taxon>
        <taxon>Metazoa</taxon>
        <taxon>Spiralia</taxon>
        <taxon>Lophotrochozoa</taxon>
        <taxon>Mollusca</taxon>
        <taxon>Gastropoda</taxon>
        <taxon>Caenogastropoda</taxon>
        <taxon>Sorbeoconcha</taxon>
        <taxon>Cerithioidea</taxon>
        <taxon>Batillariidae</taxon>
        <taxon>Batillaria</taxon>
    </lineage>
</organism>
<gene>
    <name evidence="1" type="ORF">BaRGS_00040211</name>
</gene>
<dbReference type="AlphaFoldDB" id="A0ABD0J1I7"/>
<dbReference type="EMBL" id="JACVVK020000773">
    <property type="protein sequence ID" value="KAK7447326.1"/>
    <property type="molecule type" value="Genomic_DNA"/>
</dbReference>